<keyword evidence="2" id="KW-1185">Reference proteome</keyword>
<comment type="caution">
    <text evidence="1">The sequence shown here is derived from an EMBL/GenBank/DDBJ whole genome shotgun (WGS) entry which is preliminary data.</text>
</comment>
<dbReference type="RefSeq" id="WP_151001383.1">
    <property type="nucleotide sequence ID" value="NZ_VZZK01000017.1"/>
</dbReference>
<dbReference type="AlphaFoldDB" id="A0A6L3SVV1"/>
<gene>
    <name evidence="1" type="ORF">F6X53_16960</name>
</gene>
<reference evidence="1 2" key="1">
    <citation type="submission" date="2019-09" db="EMBL/GenBank/DDBJ databases">
        <title>YIM 48816 draft genome.</title>
        <authorList>
            <person name="Jiang L."/>
        </authorList>
    </citation>
    <scope>NUCLEOTIDE SEQUENCE [LARGE SCALE GENOMIC DNA]</scope>
    <source>
        <strain evidence="1 2">YIM 48816</strain>
    </source>
</reference>
<organism evidence="1 2">
    <name type="scientific">Methylobacterium soli</name>
    <dbReference type="NCBI Taxonomy" id="553447"/>
    <lineage>
        <taxon>Bacteria</taxon>
        <taxon>Pseudomonadati</taxon>
        <taxon>Pseudomonadota</taxon>
        <taxon>Alphaproteobacteria</taxon>
        <taxon>Hyphomicrobiales</taxon>
        <taxon>Methylobacteriaceae</taxon>
        <taxon>Methylobacterium</taxon>
    </lineage>
</organism>
<dbReference type="EMBL" id="VZZK01000017">
    <property type="protein sequence ID" value="KAB1077898.1"/>
    <property type="molecule type" value="Genomic_DNA"/>
</dbReference>
<name>A0A6L3SVV1_9HYPH</name>
<proteinExistence type="predicted"/>
<protein>
    <submittedName>
        <fullName evidence="1">Uncharacterized protein</fullName>
    </submittedName>
</protein>
<evidence type="ECO:0000313" key="1">
    <source>
        <dbReference type="EMBL" id="KAB1077898.1"/>
    </source>
</evidence>
<dbReference type="Proteomes" id="UP000474159">
    <property type="component" value="Unassembled WGS sequence"/>
</dbReference>
<sequence length="82" mass="8471">MSFGVTGLHGLEQQFAAETIADGEFGVSVRQGGDQIVLIRLRDGSEANARALADLLAEKASAVMTPSVVQAMLDEAILPGSA</sequence>
<accession>A0A6L3SVV1</accession>
<evidence type="ECO:0000313" key="2">
    <source>
        <dbReference type="Proteomes" id="UP000474159"/>
    </source>
</evidence>